<sequence length="1120" mass="113385">MPSSSPRFTCCVGLRAVSFFGFLLCLLAPRSTPAQTAVTIHQIMTSLPNSPLLGQNVTTSGIVVGVMTSATTGTNGGFYISLATYDSDVNTAEGIFVAASAVAACNTVTVGQVATVTGIVTNSVAPNLTAANTPGTYIAPTACSTSGTSSMTQTISVSGVLTTFGDALKYTGMAVSNTSFYAVQPTTGTLASGANAVTSTGQFWATLNTNSGTNNHLFRSAGIGGDEYRPTTAPAGVPTWSGNPQRVLIDTASFGGSPVDITVGQAVTCTNHNTSGLGATNGIGVVDYTLGYARILIFNTVTCTVSGSVPTSVSAAADTTHFKVGTLDVNTFLGSASVFQTALAKATLAVTNVFGSPDILALQEVGDQSTLQYLAAAANTVNGGSTNYVATVLGTDTINSGFLVNTNTLKSSSYTEVGRGVTYATSSGGTATLWEHPPLVLQGEFVRVGKNYPVTVLDVHMTPRENIDDATLGPDVRAHRAAQASAISTLVQQYQSAGANVIVAGNLNGYEYNDGYVDVTGIIDGAPAAATAVTLYQASNTTAPLHDFTTDVTANTRYNIIERGNAAALEHIFASATVTDSSTASASLASYVNTVTQPHFSTDYSAVSANDATTPAGLTPHDGFLVNFAIPPVPTTASITPSSLNFGDVVLGASKSLTATVTNTTTFTSTVNITNIAISGASATDFSQTSTCTSLSMGSTCTVTVTFKPTATGTRTATLTVTTDSTSNATLTVALSGNGLATTATLTPAAANFGNVVLGSTSAAQTFVWMNTSTVPLTVSSVTVTGDYSISATTCSGAVAAGTVCSVSVVFKPTVLKTRTGVLTVVSDSSANGTLTASLTGNGIADVQADVDALNFGNVDVGFSSAAQTVTITNYTTTAIALTGVSISGDYRETTTCGGTLSGGASCAVSIIFTPTTTGVRTGALVVTTNDTRYPVIIVALTGNGVDFSVRVTPTTGSTIAGYNYTDAKVTVTAIGGFSAPVTLTCTTKALGSACSLAPSGFTLSGTTVSAATITTTSKYTVIGYGALLFQSGRGRWMTLLGLLSATALCMARGRGRQAARLLLTLVFLGLAAGAMSGCSGKLPALNSPYTEPGTYDYVFTVTDGQLSHTATLSLTVTAK</sequence>
<reference evidence="9 10" key="1">
    <citation type="submission" date="2016-10" db="EMBL/GenBank/DDBJ databases">
        <authorList>
            <person name="de Groot N.N."/>
        </authorList>
    </citation>
    <scope>NUCLEOTIDE SEQUENCE [LARGE SCALE GENOMIC DNA]</scope>
    <source>
        <strain evidence="9 10">AB35.6</strain>
    </source>
</reference>
<dbReference type="OrthoDB" id="9801679at2"/>
<dbReference type="SUPFAM" id="SSF56219">
    <property type="entry name" value="DNase I-like"/>
    <property type="match status" value="1"/>
</dbReference>
<keyword evidence="3" id="KW-0963">Cytoplasm</keyword>
<dbReference type="EMBL" id="FNSD01000001">
    <property type="protein sequence ID" value="SEB69622.1"/>
    <property type="molecule type" value="Genomic_DNA"/>
</dbReference>
<dbReference type="Gene3D" id="3.60.10.10">
    <property type="entry name" value="Endonuclease/exonuclease/phosphatase"/>
    <property type="match status" value="1"/>
</dbReference>
<dbReference type="NCBIfam" id="NF012200">
    <property type="entry name" value="choice_anch_D"/>
    <property type="match status" value="3"/>
</dbReference>
<feature type="domain" description="Cep192/Spd-2-like" evidence="7">
    <location>
        <begin position="639"/>
        <end position="739"/>
    </location>
</feature>
<dbReference type="Pfam" id="PF22544">
    <property type="entry name" value="HYDIN_VesB_CFA65-like_Ig"/>
    <property type="match status" value="1"/>
</dbReference>
<feature type="signal peptide" evidence="6">
    <location>
        <begin position="1"/>
        <end position="36"/>
    </location>
</feature>
<evidence type="ECO:0000313" key="9">
    <source>
        <dbReference type="EMBL" id="SEB69622.1"/>
    </source>
</evidence>
<proteinExistence type="predicted"/>
<keyword evidence="5" id="KW-0966">Cell projection</keyword>
<dbReference type="InterPro" id="IPR053879">
    <property type="entry name" value="HYDIN_VesB_CFA65-like_Ig"/>
</dbReference>
<organism evidence="9 10">
    <name type="scientific">Terriglobus roseus</name>
    <dbReference type="NCBI Taxonomy" id="392734"/>
    <lineage>
        <taxon>Bacteria</taxon>
        <taxon>Pseudomonadati</taxon>
        <taxon>Acidobacteriota</taxon>
        <taxon>Terriglobia</taxon>
        <taxon>Terriglobales</taxon>
        <taxon>Acidobacteriaceae</taxon>
        <taxon>Terriglobus</taxon>
    </lineage>
</organism>
<dbReference type="PANTHER" id="PTHR42834:SF1">
    <property type="entry name" value="ENDONUCLEASE_EXONUCLEASE_PHOSPHATASE FAMILY PROTEIN (AFU_ORTHOLOGUE AFUA_3G09210)"/>
    <property type="match status" value="1"/>
</dbReference>
<keyword evidence="6" id="KW-0732">Signal</keyword>
<dbReference type="GO" id="GO:0005737">
    <property type="term" value="C:cytoplasm"/>
    <property type="evidence" value="ECO:0007669"/>
    <property type="project" value="UniProtKB-SubCell"/>
</dbReference>
<keyword evidence="4" id="KW-0969">Cilium</keyword>
<dbReference type="PANTHER" id="PTHR42834">
    <property type="entry name" value="ENDONUCLEASE/EXONUCLEASE/PHOSPHATASE FAMILY PROTEIN (AFU_ORTHOLOGUE AFUA_3G09210)"/>
    <property type="match status" value="1"/>
</dbReference>
<accession>A0A1H4LH58</accession>
<evidence type="ECO:0000256" key="5">
    <source>
        <dbReference type="ARBA" id="ARBA00023273"/>
    </source>
</evidence>
<evidence type="ECO:0000259" key="7">
    <source>
        <dbReference type="Pfam" id="PF22073"/>
    </source>
</evidence>
<dbReference type="Proteomes" id="UP000182409">
    <property type="component" value="Unassembled WGS sequence"/>
</dbReference>
<protein>
    <submittedName>
        <fullName evidence="9">Uncharacterized protein</fullName>
    </submittedName>
</protein>
<evidence type="ECO:0000313" key="10">
    <source>
        <dbReference type="Proteomes" id="UP000182409"/>
    </source>
</evidence>
<evidence type="ECO:0000256" key="1">
    <source>
        <dbReference type="ARBA" id="ARBA00004138"/>
    </source>
</evidence>
<name>A0A1H4LH58_9BACT</name>
<dbReference type="InterPro" id="IPR036691">
    <property type="entry name" value="Endo/exonu/phosph_ase_sf"/>
</dbReference>
<evidence type="ECO:0000259" key="8">
    <source>
        <dbReference type="Pfam" id="PF22544"/>
    </source>
</evidence>
<evidence type="ECO:0000256" key="4">
    <source>
        <dbReference type="ARBA" id="ARBA00023069"/>
    </source>
</evidence>
<dbReference type="InterPro" id="IPR013783">
    <property type="entry name" value="Ig-like_fold"/>
</dbReference>
<dbReference type="RefSeq" id="WP_074653176.1">
    <property type="nucleotide sequence ID" value="NZ_FNSD01000001.1"/>
</dbReference>
<dbReference type="Pfam" id="PF22073">
    <property type="entry name" value="Cep192_D4"/>
    <property type="match status" value="1"/>
</dbReference>
<dbReference type="Gene3D" id="2.60.40.10">
    <property type="entry name" value="Immunoglobulins"/>
    <property type="match status" value="3"/>
</dbReference>
<evidence type="ECO:0000256" key="3">
    <source>
        <dbReference type="ARBA" id="ARBA00022490"/>
    </source>
</evidence>
<dbReference type="InterPro" id="IPR054090">
    <property type="entry name" value="Cep192_Spd-2-like_dom"/>
</dbReference>
<gene>
    <name evidence="9" type="ORF">SAMN05443244_1584</name>
</gene>
<evidence type="ECO:0000256" key="2">
    <source>
        <dbReference type="ARBA" id="ARBA00004496"/>
    </source>
</evidence>
<evidence type="ECO:0000256" key="6">
    <source>
        <dbReference type="SAM" id="SignalP"/>
    </source>
</evidence>
<dbReference type="AlphaFoldDB" id="A0A1H4LH58"/>
<feature type="chain" id="PRO_5010274531" evidence="6">
    <location>
        <begin position="37"/>
        <end position="1120"/>
    </location>
</feature>
<feature type="domain" description="HYDIN/VesB/CFA65-like Ig-like" evidence="8">
    <location>
        <begin position="848"/>
        <end position="936"/>
    </location>
</feature>
<comment type="subcellular location">
    <subcellularLocation>
        <location evidence="1">Cell projection</location>
        <location evidence="1">Cilium</location>
    </subcellularLocation>
    <subcellularLocation>
        <location evidence="2">Cytoplasm</location>
    </subcellularLocation>
</comment>